<gene>
    <name evidence="2" type="ORF">GN958_ATG21758</name>
</gene>
<protein>
    <submittedName>
        <fullName evidence="2">Uncharacterized protein</fullName>
    </submittedName>
</protein>
<feature type="compositionally biased region" description="Polar residues" evidence="1">
    <location>
        <begin position="40"/>
        <end position="62"/>
    </location>
</feature>
<organism evidence="2 3">
    <name type="scientific">Phytophthora infestans</name>
    <name type="common">Potato late blight agent</name>
    <name type="synonym">Botrytis infestans</name>
    <dbReference type="NCBI Taxonomy" id="4787"/>
    <lineage>
        <taxon>Eukaryota</taxon>
        <taxon>Sar</taxon>
        <taxon>Stramenopiles</taxon>
        <taxon>Oomycota</taxon>
        <taxon>Peronosporomycetes</taxon>
        <taxon>Peronosporales</taxon>
        <taxon>Peronosporaceae</taxon>
        <taxon>Phytophthora</taxon>
    </lineage>
</organism>
<reference evidence="2" key="1">
    <citation type="submission" date="2020-03" db="EMBL/GenBank/DDBJ databases">
        <title>Hybrid Assembly of Korean Phytophthora infestans isolates.</title>
        <authorList>
            <person name="Prokchorchik M."/>
            <person name="Lee Y."/>
            <person name="Seo J."/>
            <person name="Cho J.-H."/>
            <person name="Park Y.-E."/>
            <person name="Jang D.-C."/>
            <person name="Im J.-S."/>
            <person name="Choi J.-G."/>
            <person name="Park H.-J."/>
            <person name="Lee G.-B."/>
            <person name="Lee Y.-G."/>
            <person name="Hong S.-Y."/>
            <person name="Cho K."/>
            <person name="Sohn K.H."/>
        </authorList>
    </citation>
    <scope>NUCLEOTIDE SEQUENCE</scope>
    <source>
        <strain evidence="2">KR_2_A2</strain>
    </source>
</reference>
<name>A0A8S9TL13_PHYIN</name>
<accession>A0A8S9TL13</accession>
<proteinExistence type="predicted"/>
<evidence type="ECO:0000313" key="3">
    <source>
        <dbReference type="Proteomes" id="UP000704712"/>
    </source>
</evidence>
<dbReference type="EMBL" id="JAACNO010003017">
    <property type="protein sequence ID" value="KAF4129051.1"/>
    <property type="molecule type" value="Genomic_DNA"/>
</dbReference>
<dbReference type="AlphaFoldDB" id="A0A8S9TL13"/>
<sequence>MPTTRSGNGKRRLQRTGLRDEAGSPTDESGNESMGEVASQYKTSGPQNKTRSAQQSNKTTEQAARDEPENGADVAAANAGLLQATTMVAGLQPTANDEQGDRIPAADLATILTAFQRLAATVARAQAAPAAAPAATPVAVRRMPAGGRWFTTI</sequence>
<feature type="region of interest" description="Disordered" evidence="1">
    <location>
        <begin position="1"/>
        <end position="74"/>
    </location>
</feature>
<evidence type="ECO:0000256" key="1">
    <source>
        <dbReference type="SAM" id="MobiDB-lite"/>
    </source>
</evidence>
<comment type="caution">
    <text evidence="2">The sequence shown here is derived from an EMBL/GenBank/DDBJ whole genome shotgun (WGS) entry which is preliminary data.</text>
</comment>
<dbReference type="Proteomes" id="UP000704712">
    <property type="component" value="Unassembled WGS sequence"/>
</dbReference>
<evidence type="ECO:0000313" key="2">
    <source>
        <dbReference type="EMBL" id="KAF4129051.1"/>
    </source>
</evidence>